<keyword evidence="7" id="KW-0479">Metal-binding</keyword>
<sequence>MNISKPKGILIGIGVVVLVLLFSALSCTSDRFTRISICTVCHEIFVDPAKYDPMGTISESVEDYKPLELFEPAAFASSVGCAECHAYPYEEYLESPHYENDLEVRPGCVGCHEPHSVREILHWKFIYINNGTINESPFHAVSSSLRDIPMWEEELRPKMAAKVRQQMIEDQSEKCLVCHKPESEWWQEIGQHKTMEEKGKTCIHCHYNLVHEDVDWPEMEEE</sequence>
<dbReference type="Pfam" id="PF03264">
    <property type="entry name" value="Cytochrom_NNT"/>
    <property type="match status" value="1"/>
</dbReference>
<keyword evidence="10" id="KW-0408">Iron</keyword>
<evidence type="ECO:0000256" key="2">
    <source>
        <dbReference type="ARBA" id="ARBA00007395"/>
    </source>
</evidence>
<organism evidence="13">
    <name type="scientific">hydrothermal vent metagenome</name>
    <dbReference type="NCBI Taxonomy" id="652676"/>
    <lineage>
        <taxon>unclassified sequences</taxon>
        <taxon>metagenomes</taxon>
        <taxon>ecological metagenomes</taxon>
    </lineage>
</organism>
<keyword evidence="5" id="KW-0349">Heme</keyword>
<keyword evidence="3" id="KW-0813">Transport</keyword>
<comment type="subcellular location">
    <subcellularLocation>
        <location evidence="1">Cell membrane</location>
        <topology evidence="1">Single-pass membrane protein</topology>
    </subcellularLocation>
</comment>
<dbReference type="InterPro" id="IPR005126">
    <property type="entry name" value="NapC/NirT_cyt_c_N"/>
</dbReference>
<gene>
    <name evidence="13" type="ORF">MNBD_GAMMA26-1973</name>
</gene>
<evidence type="ECO:0000256" key="10">
    <source>
        <dbReference type="ARBA" id="ARBA00023004"/>
    </source>
</evidence>
<dbReference type="PROSITE" id="PS51257">
    <property type="entry name" value="PROKAR_LIPOPROTEIN"/>
    <property type="match status" value="1"/>
</dbReference>
<evidence type="ECO:0000256" key="6">
    <source>
        <dbReference type="ARBA" id="ARBA00022692"/>
    </source>
</evidence>
<evidence type="ECO:0000259" key="12">
    <source>
        <dbReference type="Pfam" id="PF03264"/>
    </source>
</evidence>
<evidence type="ECO:0000256" key="5">
    <source>
        <dbReference type="ARBA" id="ARBA00022617"/>
    </source>
</evidence>
<evidence type="ECO:0000313" key="13">
    <source>
        <dbReference type="EMBL" id="VAX06927.1"/>
    </source>
</evidence>
<keyword evidence="8" id="KW-0249">Electron transport</keyword>
<dbReference type="GO" id="GO:0046872">
    <property type="term" value="F:metal ion binding"/>
    <property type="evidence" value="ECO:0007669"/>
    <property type="project" value="UniProtKB-KW"/>
</dbReference>
<keyword evidence="11" id="KW-0472">Membrane</keyword>
<dbReference type="InterPro" id="IPR024717">
    <property type="entry name" value="NapC/NirT/NrfH"/>
</dbReference>
<dbReference type="Gene3D" id="1.10.3820.10">
    <property type="entry name" value="Di-heme elbow motif domain"/>
    <property type="match status" value="1"/>
</dbReference>
<evidence type="ECO:0000256" key="11">
    <source>
        <dbReference type="ARBA" id="ARBA00023136"/>
    </source>
</evidence>
<dbReference type="AlphaFoldDB" id="A0A3B1BQJ4"/>
<evidence type="ECO:0000256" key="4">
    <source>
        <dbReference type="ARBA" id="ARBA00022475"/>
    </source>
</evidence>
<feature type="domain" description="NapC/NirT cytochrome c N-terminal" evidence="12">
    <location>
        <begin position="81"/>
        <end position="214"/>
    </location>
</feature>
<protein>
    <recommendedName>
        <fullName evidence="12">NapC/NirT cytochrome c N-terminal domain-containing protein</fullName>
    </recommendedName>
</protein>
<evidence type="ECO:0000256" key="8">
    <source>
        <dbReference type="ARBA" id="ARBA00022982"/>
    </source>
</evidence>
<comment type="similarity">
    <text evidence="2">Belongs to the NapC/NirT/NrfH family.</text>
</comment>
<reference evidence="13" key="1">
    <citation type="submission" date="2018-06" db="EMBL/GenBank/DDBJ databases">
        <authorList>
            <person name="Zhirakovskaya E."/>
        </authorList>
    </citation>
    <scope>NUCLEOTIDE SEQUENCE</scope>
</reference>
<name>A0A3B1BQJ4_9ZZZZ</name>
<dbReference type="GO" id="GO:0020037">
    <property type="term" value="F:heme binding"/>
    <property type="evidence" value="ECO:0007669"/>
    <property type="project" value="InterPro"/>
</dbReference>
<evidence type="ECO:0000256" key="1">
    <source>
        <dbReference type="ARBA" id="ARBA00004162"/>
    </source>
</evidence>
<evidence type="ECO:0000256" key="3">
    <source>
        <dbReference type="ARBA" id="ARBA00022448"/>
    </source>
</evidence>
<dbReference type="InterPro" id="IPR038266">
    <property type="entry name" value="NapC/NirT_cytc_sf"/>
</dbReference>
<proteinExistence type="inferred from homology"/>
<keyword evidence="9" id="KW-1133">Transmembrane helix</keyword>
<keyword evidence="4" id="KW-1003">Cell membrane</keyword>
<dbReference type="InterPro" id="IPR036280">
    <property type="entry name" value="Multihaem_cyt_sf"/>
</dbReference>
<evidence type="ECO:0000256" key="9">
    <source>
        <dbReference type="ARBA" id="ARBA00022989"/>
    </source>
</evidence>
<evidence type="ECO:0000256" key="7">
    <source>
        <dbReference type="ARBA" id="ARBA00022723"/>
    </source>
</evidence>
<dbReference type="GO" id="GO:0019333">
    <property type="term" value="P:denitrification pathway"/>
    <property type="evidence" value="ECO:0007669"/>
    <property type="project" value="InterPro"/>
</dbReference>
<keyword evidence="6" id="KW-0812">Transmembrane</keyword>
<dbReference type="EMBL" id="UOFX01000020">
    <property type="protein sequence ID" value="VAX06927.1"/>
    <property type="molecule type" value="Genomic_DNA"/>
</dbReference>
<accession>A0A3B1BQJ4</accession>
<dbReference type="PIRSF" id="PIRSF000013">
    <property type="entry name" value="4_hem_cytochrm_NapC"/>
    <property type="match status" value="1"/>
</dbReference>
<dbReference type="SUPFAM" id="SSF48695">
    <property type="entry name" value="Multiheme cytochromes"/>
    <property type="match status" value="1"/>
</dbReference>
<dbReference type="GO" id="GO:0005886">
    <property type="term" value="C:plasma membrane"/>
    <property type="evidence" value="ECO:0007669"/>
    <property type="project" value="UniProtKB-SubCell"/>
</dbReference>